<feature type="compositionally biased region" description="Basic and acidic residues" evidence="1">
    <location>
        <begin position="147"/>
        <end position="157"/>
    </location>
</feature>
<organism evidence="3 4">
    <name type="scientific">Candidatus Propionivibrio dominans</name>
    <dbReference type="NCBI Taxonomy" id="2954373"/>
    <lineage>
        <taxon>Bacteria</taxon>
        <taxon>Pseudomonadati</taxon>
        <taxon>Pseudomonadota</taxon>
        <taxon>Betaproteobacteria</taxon>
        <taxon>Rhodocyclales</taxon>
        <taxon>Rhodocyclaceae</taxon>
        <taxon>Propionivibrio</taxon>
    </lineage>
</organism>
<feature type="transmembrane region" description="Helical" evidence="2">
    <location>
        <begin position="16"/>
        <end position="35"/>
    </location>
</feature>
<sequence>MEPQRDPYLHLNIRRSTLIAFLASLLVHLLVLFAVPRQRLETGEPIARPGDSLLVNLRPRVQPPAPQVSSTAIPESRPAPVVRRQPASADPVIALNTPRTKDPARPVSPVAPLVPSPPAAEAPSDLQSYVNAARERRRAATGVSGRESTEAFHEREPSEDEIRMALVKRNLTVGTNGIFQILSIESRTAAFSFRGWTTDSSNFRREYIQVEIGTNSSIEIAIVRKMIELIRRYFKGNFNWESQRLDRVVVLSARPEDNEGLEAFLMKEFFETRSPATRVR</sequence>
<feature type="region of interest" description="Disordered" evidence="1">
    <location>
        <begin position="136"/>
        <end position="157"/>
    </location>
</feature>
<reference evidence="3" key="1">
    <citation type="submission" date="2020-10" db="EMBL/GenBank/DDBJ databases">
        <title>Connecting structure to function with the recovery of over 1000 high-quality activated sludge metagenome-assembled genomes encoding full-length rRNA genes using long-read sequencing.</title>
        <authorList>
            <person name="Singleton C.M."/>
            <person name="Petriglieri F."/>
            <person name="Kristensen J.M."/>
            <person name="Kirkegaard R.H."/>
            <person name="Michaelsen T.Y."/>
            <person name="Andersen M.H."/>
            <person name="Karst S.M."/>
            <person name="Dueholm M.S."/>
            <person name="Nielsen P.H."/>
            <person name="Albertsen M."/>
        </authorList>
    </citation>
    <scope>NUCLEOTIDE SEQUENCE</scope>
    <source>
        <strain evidence="3">EsbW_18-Q3-R4-48_MAXAC.044</strain>
    </source>
</reference>
<keyword evidence="2" id="KW-0472">Membrane</keyword>
<feature type="region of interest" description="Disordered" evidence="1">
    <location>
        <begin position="62"/>
        <end position="108"/>
    </location>
</feature>
<dbReference type="AlphaFoldDB" id="A0A9D7FAI9"/>
<proteinExistence type="predicted"/>
<evidence type="ECO:0000313" key="4">
    <source>
        <dbReference type="Proteomes" id="UP000886602"/>
    </source>
</evidence>
<dbReference type="EMBL" id="JADJNC010000005">
    <property type="protein sequence ID" value="MBK7422248.1"/>
    <property type="molecule type" value="Genomic_DNA"/>
</dbReference>
<keyword evidence="2" id="KW-1133">Transmembrane helix</keyword>
<protein>
    <submittedName>
        <fullName evidence="3">Uncharacterized protein</fullName>
    </submittedName>
</protein>
<gene>
    <name evidence="3" type="ORF">IPJ48_03645</name>
</gene>
<accession>A0A9D7FAI9</accession>
<comment type="caution">
    <text evidence="3">The sequence shown here is derived from an EMBL/GenBank/DDBJ whole genome shotgun (WGS) entry which is preliminary data.</text>
</comment>
<keyword evidence="2" id="KW-0812">Transmembrane</keyword>
<evidence type="ECO:0000313" key="3">
    <source>
        <dbReference type="EMBL" id="MBK7422248.1"/>
    </source>
</evidence>
<evidence type="ECO:0000256" key="1">
    <source>
        <dbReference type="SAM" id="MobiDB-lite"/>
    </source>
</evidence>
<dbReference type="Proteomes" id="UP000886602">
    <property type="component" value="Unassembled WGS sequence"/>
</dbReference>
<evidence type="ECO:0000256" key="2">
    <source>
        <dbReference type="SAM" id="Phobius"/>
    </source>
</evidence>
<name>A0A9D7FAI9_9RHOO</name>